<evidence type="ECO:0000313" key="2">
    <source>
        <dbReference type="EMBL" id="RFA16002.1"/>
    </source>
</evidence>
<dbReference type="SUPFAM" id="SSF51338">
    <property type="entry name" value="Composite domain of metallo-dependent hydrolases"/>
    <property type="match status" value="1"/>
</dbReference>
<dbReference type="Proteomes" id="UP000256541">
    <property type="component" value="Unassembled WGS sequence"/>
</dbReference>
<sequence>MGPFDGGGAAVTGDIFLQGGRMPGHEGAFDVLMADGRIRAIVPSGIVSTPARSRVLALDGRFFVPGLWDNHVHFTQWAAQGRRHDFSSSTSSAADVLSRVASIVGSGADTGAGTGAGVGAGGVPSVPGGATQAPLIGFGLRDGLWDSTLDRFGLDAVAGGRQVILISGDLHCCWLNSAALAHFGFDGHPTGLLREDDCFQVTGLVNDLSAEAGDELAAEAARVAASRGVVGIVDLEMADNLAVWRRRIGAGQRDLRVAAGIYATHLDQAIEARLRTGDIMPKTGGLLSVGPFKVVTDGSLNTRTAYCYDEYPGLEGQEGSRGMLTVAPDDLLALLERATAAGLVPAVHAIGDHANALALGVFEHLGTGGRIEHAQLVADADFSRFAASGVTASVQPEHAMDDRDVADHFWVGRTDRAFALASLRASGAALLLGSDAPVAPLDPWVTMAAAVGRSRDQRPPWHPEQRIAAVDALAASANGTAIIGVGMPADLVVTDLDPLFCDPDELRRMPVSATFLAGRPTYLAPWAAALA</sequence>
<reference evidence="2 3" key="1">
    <citation type="submission" date="2017-04" db="EMBL/GenBank/DDBJ databases">
        <title>Comparative genome analysis of Subtercola boreus.</title>
        <authorList>
            <person name="Cho Y.-J."/>
            <person name="Cho A."/>
            <person name="Kim O.-S."/>
            <person name="Lee J.-I."/>
        </authorList>
    </citation>
    <scope>NUCLEOTIDE SEQUENCE [LARGE SCALE GENOMIC DNA]</scope>
    <source>
        <strain evidence="2 3">P27479</strain>
    </source>
</reference>
<dbReference type="AlphaFoldDB" id="A0A3E0W126"/>
<dbReference type="Gene3D" id="3.20.20.140">
    <property type="entry name" value="Metal-dependent hydrolases"/>
    <property type="match status" value="1"/>
</dbReference>
<organism evidence="2 3">
    <name type="scientific">Subtercola boreus</name>
    <dbReference type="NCBI Taxonomy" id="120213"/>
    <lineage>
        <taxon>Bacteria</taxon>
        <taxon>Bacillati</taxon>
        <taxon>Actinomycetota</taxon>
        <taxon>Actinomycetes</taxon>
        <taxon>Micrococcales</taxon>
        <taxon>Microbacteriaceae</taxon>
        <taxon>Subtercola</taxon>
    </lineage>
</organism>
<protein>
    <recommendedName>
        <fullName evidence="1">Amidohydrolase 3 domain-containing protein</fullName>
    </recommendedName>
</protein>
<evidence type="ECO:0000313" key="3">
    <source>
        <dbReference type="Proteomes" id="UP000256541"/>
    </source>
</evidence>
<dbReference type="InterPro" id="IPR032466">
    <property type="entry name" value="Metal_Hydrolase"/>
</dbReference>
<comment type="caution">
    <text evidence="2">The sequence shown here is derived from an EMBL/GenBank/DDBJ whole genome shotgun (WGS) entry which is preliminary data.</text>
</comment>
<gene>
    <name evidence="2" type="ORF">B7R22_05225</name>
</gene>
<dbReference type="GO" id="GO:0016810">
    <property type="term" value="F:hydrolase activity, acting on carbon-nitrogen (but not peptide) bonds"/>
    <property type="evidence" value="ECO:0007669"/>
    <property type="project" value="InterPro"/>
</dbReference>
<feature type="domain" description="Amidohydrolase 3" evidence="1">
    <location>
        <begin position="55"/>
        <end position="522"/>
    </location>
</feature>
<dbReference type="EMBL" id="NBXB01000016">
    <property type="protein sequence ID" value="RFA16002.1"/>
    <property type="molecule type" value="Genomic_DNA"/>
</dbReference>
<dbReference type="InterPro" id="IPR013108">
    <property type="entry name" value="Amidohydro_3"/>
</dbReference>
<dbReference type="Gene3D" id="3.10.310.70">
    <property type="match status" value="1"/>
</dbReference>
<evidence type="ECO:0000259" key="1">
    <source>
        <dbReference type="Pfam" id="PF07969"/>
    </source>
</evidence>
<dbReference type="PANTHER" id="PTHR22642:SF2">
    <property type="entry name" value="PROTEIN LONG AFTER FAR-RED 3"/>
    <property type="match status" value="1"/>
</dbReference>
<dbReference type="OrthoDB" id="3238066at2"/>
<dbReference type="Gene3D" id="2.30.40.10">
    <property type="entry name" value="Urease, subunit C, domain 1"/>
    <property type="match status" value="1"/>
</dbReference>
<dbReference type="SUPFAM" id="SSF51556">
    <property type="entry name" value="Metallo-dependent hydrolases"/>
    <property type="match status" value="1"/>
</dbReference>
<dbReference type="Pfam" id="PF07969">
    <property type="entry name" value="Amidohydro_3"/>
    <property type="match status" value="1"/>
</dbReference>
<dbReference type="InterPro" id="IPR011059">
    <property type="entry name" value="Metal-dep_hydrolase_composite"/>
</dbReference>
<proteinExistence type="predicted"/>
<dbReference type="PANTHER" id="PTHR22642">
    <property type="entry name" value="IMIDAZOLONEPROPIONASE"/>
    <property type="match status" value="1"/>
</dbReference>
<name>A0A3E0W126_9MICO</name>
<accession>A0A3E0W126</accession>